<dbReference type="PATRIC" id="fig|1230458.4.peg.3033"/>
<proteinExistence type="predicted"/>
<dbReference type="Pfam" id="PF24114">
    <property type="entry name" value="DUF7388"/>
    <property type="match status" value="1"/>
</dbReference>
<dbReference type="AlphaFoldDB" id="L9ZUS7"/>
<comment type="caution">
    <text evidence="1">The sequence shown here is derived from an EMBL/GenBank/DDBJ whole genome shotgun (WGS) entry which is preliminary data.</text>
</comment>
<dbReference type="Proteomes" id="UP000011648">
    <property type="component" value="Unassembled WGS sequence"/>
</dbReference>
<protein>
    <recommendedName>
        <fullName evidence="3">Luciferase</fullName>
    </recommendedName>
</protein>
<sequence>MLTTSTVARAGLDAVALKPAECDVERATSLPVETIAIDYEGHDHVPDRQTIEALSADVTVRLTTPVRADGFDPLGDDSLAAELPSGVERILVAGHPAYLTDDEQDRAVAPRLGAALETDPDSWVGTESVERIAMATGATQYDLLSRTTMRELRALRAATFDGDIAVYAPTVLTADEDAILDAVGDYVARRRPVAAALPDDRDEDGDRTVTDSRATGRTREILLAAAEDYTLVGTEAAVRERTDALREAGATTVVGYPARELEAFLE</sequence>
<dbReference type="RefSeq" id="WP_006826672.1">
    <property type="nucleotide sequence ID" value="NZ_AOIL01000050.1"/>
</dbReference>
<dbReference type="OrthoDB" id="340945at2157"/>
<evidence type="ECO:0000313" key="1">
    <source>
        <dbReference type="EMBL" id="ELY88913.1"/>
    </source>
</evidence>
<gene>
    <name evidence="1" type="ORF">C484_15008</name>
</gene>
<dbReference type="STRING" id="1230458.C484_15008"/>
<evidence type="ECO:0008006" key="3">
    <source>
        <dbReference type="Google" id="ProtNLM"/>
    </source>
</evidence>
<keyword evidence="2" id="KW-1185">Reference proteome</keyword>
<dbReference type="EMBL" id="AOIL01000050">
    <property type="protein sequence ID" value="ELY88913.1"/>
    <property type="molecule type" value="Genomic_DNA"/>
</dbReference>
<evidence type="ECO:0000313" key="2">
    <source>
        <dbReference type="Proteomes" id="UP000011648"/>
    </source>
</evidence>
<accession>L9ZUS7</accession>
<name>L9ZUS7_9EURY</name>
<dbReference type="InterPro" id="IPR055812">
    <property type="entry name" value="DUF7388"/>
</dbReference>
<reference evidence="1 2" key="1">
    <citation type="journal article" date="2014" name="PLoS Genet.">
        <title>Phylogenetically driven sequencing of extremely halophilic archaea reveals strategies for static and dynamic osmo-response.</title>
        <authorList>
            <person name="Becker E.A."/>
            <person name="Seitzer P.M."/>
            <person name="Tritt A."/>
            <person name="Larsen D."/>
            <person name="Krusor M."/>
            <person name="Yao A.I."/>
            <person name="Wu D."/>
            <person name="Madern D."/>
            <person name="Eisen J.A."/>
            <person name="Darling A.E."/>
            <person name="Facciotti M.T."/>
        </authorList>
    </citation>
    <scope>NUCLEOTIDE SEQUENCE [LARGE SCALE GENOMIC DNA]</scope>
    <source>
        <strain evidence="1 2">DSM 12281</strain>
    </source>
</reference>
<organism evidence="1 2">
    <name type="scientific">Natrialba taiwanensis DSM 12281</name>
    <dbReference type="NCBI Taxonomy" id="1230458"/>
    <lineage>
        <taxon>Archaea</taxon>
        <taxon>Methanobacteriati</taxon>
        <taxon>Methanobacteriota</taxon>
        <taxon>Stenosarchaea group</taxon>
        <taxon>Halobacteria</taxon>
        <taxon>Halobacteriales</taxon>
        <taxon>Natrialbaceae</taxon>
        <taxon>Natrialba</taxon>
    </lineage>
</organism>